<keyword evidence="3" id="KW-1185">Reference proteome</keyword>
<dbReference type="Proteomes" id="UP001384579">
    <property type="component" value="Unassembled WGS sequence"/>
</dbReference>
<evidence type="ECO:0000313" key="2">
    <source>
        <dbReference type="EMBL" id="MEK0188972.1"/>
    </source>
</evidence>
<dbReference type="Gene3D" id="1.20.5.170">
    <property type="match status" value="1"/>
</dbReference>
<feature type="region of interest" description="Disordered" evidence="1">
    <location>
        <begin position="1"/>
        <end position="21"/>
    </location>
</feature>
<feature type="compositionally biased region" description="Basic and acidic residues" evidence="1">
    <location>
        <begin position="53"/>
        <end position="75"/>
    </location>
</feature>
<reference evidence="2 3" key="1">
    <citation type="journal article" date="2020" name="Harmful Algae">
        <title>Molecular and morphological characterization of a novel dihydroanatoxin-a producing Microcoleus species (cyanobacteria) from the Russian River, California, USA.</title>
        <authorList>
            <person name="Conklin K.Y."/>
            <person name="Stancheva R."/>
            <person name="Otten T.G."/>
            <person name="Fadness R."/>
            <person name="Boyer G.L."/>
            <person name="Read B."/>
            <person name="Zhang X."/>
            <person name="Sheath R.G."/>
        </authorList>
    </citation>
    <scope>NUCLEOTIDE SEQUENCE [LARGE SCALE GENOMIC DNA]</scope>
    <source>
        <strain evidence="2 3">PTRS2</strain>
    </source>
</reference>
<organism evidence="2 3">
    <name type="scientific">Microcoleus anatoxicus PTRS2</name>
    <dbReference type="NCBI Taxonomy" id="2705321"/>
    <lineage>
        <taxon>Bacteria</taxon>
        <taxon>Bacillati</taxon>
        <taxon>Cyanobacteriota</taxon>
        <taxon>Cyanophyceae</taxon>
        <taxon>Oscillatoriophycideae</taxon>
        <taxon>Oscillatoriales</taxon>
        <taxon>Microcoleaceae</taxon>
        <taxon>Microcoleus</taxon>
        <taxon>Microcoleus anatoxicus</taxon>
    </lineage>
</organism>
<proteinExistence type="predicted"/>
<name>A0ABU8YXG4_9CYAN</name>
<accession>A0ABU8YXG4</accession>
<sequence length="85" mass="9565">MTPKTISQDKSSSNILQTIDPSGVADSSMRQRVEILLNLIEQLELKVKDLESENQRLKDENNRLKGEQGKPDIKANSKGFKSQHS</sequence>
<feature type="region of interest" description="Disordered" evidence="1">
    <location>
        <begin position="53"/>
        <end position="85"/>
    </location>
</feature>
<dbReference type="EMBL" id="JBBLXS010000861">
    <property type="protein sequence ID" value="MEK0188972.1"/>
    <property type="molecule type" value="Genomic_DNA"/>
</dbReference>
<gene>
    <name evidence="2" type="ORF">WMG39_29610</name>
</gene>
<comment type="caution">
    <text evidence="2">The sequence shown here is derived from an EMBL/GenBank/DDBJ whole genome shotgun (WGS) entry which is preliminary data.</text>
</comment>
<evidence type="ECO:0000256" key="1">
    <source>
        <dbReference type="SAM" id="MobiDB-lite"/>
    </source>
</evidence>
<dbReference type="RefSeq" id="WP_340526348.1">
    <property type="nucleotide sequence ID" value="NZ_JBBLXS010000861.1"/>
</dbReference>
<evidence type="ECO:0000313" key="3">
    <source>
        <dbReference type="Proteomes" id="UP001384579"/>
    </source>
</evidence>
<feature type="compositionally biased region" description="Polar residues" evidence="1">
    <location>
        <begin position="1"/>
        <end position="20"/>
    </location>
</feature>
<protein>
    <submittedName>
        <fullName evidence="2">Uncharacterized protein</fullName>
    </submittedName>
</protein>